<organism evidence="1 2">
    <name type="scientific">Spelaeicoccus albus</name>
    <dbReference type="NCBI Taxonomy" id="1280376"/>
    <lineage>
        <taxon>Bacteria</taxon>
        <taxon>Bacillati</taxon>
        <taxon>Actinomycetota</taxon>
        <taxon>Actinomycetes</taxon>
        <taxon>Micrococcales</taxon>
        <taxon>Brevibacteriaceae</taxon>
        <taxon>Spelaeicoccus</taxon>
    </lineage>
</organism>
<protein>
    <submittedName>
        <fullName evidence="1">Uncharacterized protein</fullName>
    </submittedName>
</protein>
<accession>A0A7Z0D4F4</accession>
<dbReference type="Proteomes" id="UP000539111">
    <property type="component" value="Unassembled WGS sequence"/>
</dbReference>
<name>A0A7Z0D4F4_9MICO</name>
<dbReference type="AlphaFoldDB" id="A0A7Z0D4F4"/>
<reference evidence="1 2" key="1">
    <citation type="submission" date="2020-07" db="EMBL/GenBank/DDBJ databases">
        <title>Sequencing the genomes of 1000 actinobacteria strains.</title>
        <authorList>
            <person name="Klenk H.-P."/>
        </authorList>
    </citation>
    <scope>NUCLEOTIDE SEQUENCE [LARGE SCALE GENOMIC DNA]</scope>
    <source>
        <strain evidence="1 2">DSM 26341</strain>
    </source>
</reference>
<evidence type="ECO:0000313" key="1">
    <source>
        <dbReference type="EMBL" id="NYI68697.1"/>
    </source>
</evidence>
<sequence>MRRVLTPHWSIDLDESFESRVVDGDLKMVSAGPPMRTVLVSVLVPPASLAPFEVLSQAGAAPDGVEVLERIGGGDDDEARLGHWCAEEAMDGSATQYSLYCSTARRGQLVRITFVSDVAADKSWALDSWNSLEFQVTPHPETFD</sequence>
<dbReference type="RefSeq" id="WP_179429004.1">
    <property type="nucleotide sequence ID" value="NZ_JACBZP010000001.1"/>
</dbReference>
<proteinExistence type="predicted"/>
<keyword evidence="2" id="KW-1185">Reference proteome</keyword>
<gene>
    <name evidence="1" type="ORF">BJY26_003003</name>
</gene>
<dbReference type="EMBL" id="JACBZP010000001">
    <property type="protein sequence ID" value="NYI68697.1"/>
    <property type="molecule type" value="Genomic_DNA"/>
</dbReference>
<comment type="caution">
    <text evidence="1">The sequence shown here is derived from an EMBL/GenBank/DDBJ whole genome shotgun (WGS) entry which is preliminary data.</text>
</comment>
<evidence type="ECO:0000313" key="2">
    <source>
        <dbReference type="Proteomes" id="UP000539111"/>
    </source>
</evidence>